<feature type="transmembrane region" description="Helical" evidence="1">
    <location>
        <begin position="79"/>
        <end position="97"/>
    </location>
</feature>
<evidence type="ECO:0000256" key="1">
    <source>
        <dbReference type="SAM" id="Phobius"/>
    </source>
</evidence>
<keyword evidence="1" id="KW-0812">Transmembrane</keyword>
<dbReference type="AlphaFoldDB" id="A0A3P3QPX7"/>
<organism evidence="2 3">
    <name type="scientific">Rheinheimera mesophila</name>
    <dbReference type="NCBI Taxonomy" id="1547515"/>
    <lineage>
        <taxon>Bacteria</taxon>
        <taxon>Pseudomonadati</taxon>
        <taxon>Pseudomonadota</taxon>
        <taxon>Gammaproteobacteria</taxon>
        <taxon>Chromatiales</taxon>
        <taxon>Chromatiaceae</taxon>
        <taxon>Rheinheimera</taxon>
    </lineage>
</organism>
<name>A0A3P3QPX7_9GAMM</name>
<dbReference type="Proteomes" id="UP000276260">
    <property type="component" value="Unassembled WGS sequence"/>
</dbReference>
<accession>A0A3P3QPX7</accession>
<gene>
    <name evidence="2" type="ORF">EIK76_04195</name>
</gene>
<evidence type="ECO:0000313" key="2">
    <source>
        <dbReference type="EMBL" id="RRJ23291.1"/>
    </source>
</evidence>
<evidence type="ECO:0000313" key="3">
    <source>
        <dbReference type="Proteomes" id="UP000276260"/>
    </source>
</evidence>
<reference evidence="2 3" key="1">
    <citation type="submission" date="2018-11" db="EMBL/GenBank/DDBJ databases">
        <title>Draft genome analysis of Rheinheimera mesophila isolated from an industrial waste site.</title>
        <authorList>
            <person name="Yu Q."/>
            <person name="Qi Y."/>
            <person name="Zhang H."/>
            <person name="Lu Y."/>
            <person name="Pu J."/>
        </authorList>
    </citation>
    <scope>NUCLEOTIDE SEQUENCE [LARGE SCALE GENOMIC DNA]</scope>
    <source>
        <strain evidence="2 3">IITR13</strain>
    </source>
</reference>
<protein>
    <submittedName>
        <fullName evidence="2">Uncharacterized protein</fullName>
    </submittedName>
</protein>
<comment type="caution">
    <text evidence="2">The sequence shown here is derived from an EMBL/GenBank/DDBJ whole genome shotgun (WGS) entry which is preliminary data.</text>
</comment>
<keyword evidence="3" id="KW-1185">Reference proteome</keyword>
<dbReference type="RefSeq" id="WP_046519173.1">
    <property type="nucleotide sequence ID" value="NZ_LAVS01000008.1"/>
</dbReference>
<proteinExistence type="predicted"/>
<feature type="transmembrane region" description="Helical" evidence="1">
    <location>
        <begin position="104"/>
        <end position="121"/>
    </location>
</feature>
<dbReference type="EMBL" id="RRCF01000001">
    <property type="protein sequence ID" value="RRJ23291.1"/>
    <property type="molecule type" value="Genomic_DNA"/>
</dbReference>
<dbReference type="OrthoDB" id="5771970at2"/>
<feature type="transmembrane region" description="Helical" evidence="1">
    <location>
        <begin position="127"/>
        <end position="146"/>
    </location>
</feature>
<keyword evidence="1" id="KW-0472">Membrane</keyword>
<keyword evidence="1" id="KW-1133">Transmembrane helix</keyword>
<sequence>MQDQVKQPEPTAGLKKLKIFMFVFTTACCIWVLFYPRYDSMELFAGLLFFPVAAVLAFAKPEVFALDKLERATTGLNLIPYVMWVAGCVTLSLVLRIRFSNEVFLLPFFVPMALLSSYIVWVLAYRLSWASVVVLGVFYTHSLIILSNEISPAETEVVISGPVVRKYISKKPKAYMLVMQYKKEKRHIQVGEGTYERTEKGDLICIKDRTGWIGLTSVWYVKCP</sequence>
<feature type="transmembrane region" description="Helical" evidence="1">
    <location>
        <begin position="19"/>
        <end position="36"/>
    </location>
</feature>
<feature type="transmembrane region" description="Helical" evidence="1">
    <location>
        <begin position="43"/>
        <end position="59"/>
    </location>
</feature>